<organism evidence="1 2">
    <name type="scientific">Paraprevotella xylaniphila YIT 11841</name>
    <dbReference type="NCBI Taxonomy" id="762982"/>
    <lineage>
        <taxon>Bacteria</taxon>
        <taxon>Pseudomonadati</taxon>
        <taxon>Bacteroidota</taxon>
        <taxon>Bacteroidia</taxon>
        <taxon>Bacteroidales</taxon>
        <taxon>Prevotellaceae</taxon>
        <taxon>Paraprevotella</taxon>
    </lineage>
</organism>
<keyword evidence="2" id="KW-1185">Reference proteome</keyword>
<protein>
    <submittedName>
        <fullName evidence="1">Uncharacterized protein</fullName>
    </submittedName>
</protein>
<accession>F3QV18</accession>
<proteinExistence type="predicted"/>
<evidence type="ECO:0000313" key="1">
    <source>
        <dbReference type="EMBL" id="EGG53148.1"/>
    </source>
</evidence>
<dbReference type="HOGENOM" id="CLU_3255372_0_0_10"/>
<comment type="caution">
    <text evidence="1">The sequence shown here is derived from an EMBL/GenBank/DDBJ whole genome shotgun (WGS) entry which is preliminary data.</text>
</comment>
<evidence type="ECO:0000313" key="2">
    <source>
        <dbReference type="Proteomes" id="UP000005546"/>
    </source>
</evidence>
<dbReference type="AlphaFoldDB" id="F3QV18"/>
<reference evidence="1 2" key="1">
    <citation type="submission" date="2011-02" db="EMBL/GenBank/DDBJ databases">
        <authorList>
            <person name="Weinstock G."/>
            <person name="Sodergren E."/>
            <person name="Clifton S."/>
            <person name="Fulton L."/>
            <person name="Fulton B."/>
            <person name="Courtney L."/>
            <person name="Fronick C."/>
            <person name="Harrison M."/>
            <person name="Strong C."/>
            <person name="Farmer C."/>
            <person name="Delahaunty K."/>
            <person name="Markovic C."/>
            <person name="Hall O."/>
            <person name="Minx P."/>
            <person name="Tomlinson C."/>
            <person name="Mitreva M."/>
            <person name="Hou S."/>
            <person name="Chen J."/>
            <person name="Wollam A."/>
            <person name="Pepin K.H."/>
            <person name="Johnson M."/>
            <person name="Bhonagiri V."/>
            <person name="Zhang X."/>
            <person name="Suruliraj S."/>
            <person name="Warren W."/>
            <person name="Chinwalla A."/>
            <person name="Mardis E.R."/>
            <person name="Wilson R.K."/>
        </authorList>
    </citation>
    <scope>NUCLEOTIDE SEQUENCE [LARGE SCALE GENOMIC DNA]</scope>
    <source>
        <strain evidence="1 2">YIT 11841</strain>
    </source>
</reference>
<dbReference type="Proteomes" id="UP000005546">
    <property type="component" value="Unassembled WGS sequence"/>
</dbReference>
<sequence>MENHSPQKKRKTTRITTLNGHRYGKKAMKTHLKHLFEKVLPS</sequence>
<name>F3QV18_9BACT</name>
<dbReference type="EMBL" id="AFBR01000057">
    <property type="protein sequence ID" value="EGG53148.1"/>
    <property type="molecule type" value="Genomic_DNA"/>
</dbReference>
<gene>
    <name evidence="1" type="ORF">HMPREF9442_02042</name>
</gene>